<dbReference type="PANTHER" id="PTHR24320:SF227">
    <property type="entry name" value="RETINOL DEHYDROGENASE 11"/>
    <property type="match status" value="1"/>
</dbReference>
<evidence type="ECO:0000313" key="4">
    <source>
        <dbReference type="EMBL" id="TGE22751.1"/>
    </source>
</evidence>
<dbReference type="Pfam" id="PF00106">
    <property type="entry name" value="adh_short"/>
    <property type="match status" value="1"/>
</dbReference>
<keyword evidence="2" id="KW-0560">Oxidoreductase</keyword>
<evidence type="ECO:0000313" key="5">
    <source>
        <dbReference type="Proteomes" id="UP000298471"/>
    </source>
</evidence>
<dbReference type="EMBL" id="SRMB01000006">
    <property type="protein sequence ID" value="TGE22751.1"/>
    <property type="molecule type" value="Genomic_DNA"/>
</dbReference>
<evidence type="ECO:0000256" key="1">
    <source>
        <dbReference type="ARBA" id="ARBA00006484"/>
    </source>
</evidence>
<dbReference type="InterPro" id="IPR002347">
    <property type="entry name" value="SDR_fam"/>
</dbReference>
<organism evidence="4 5">
    <name type="scientific">Hymenobacter metallicola</name>
    <dbReference type="NCBI Taxonomy" id="2563114"/>
    <lineage>
        <taxon>Bacteria</taxon>
        <taxon>Pseudomonadati</taxon>
        <taxon>Bacteroidota</taxon>
        <taxon>Cytophagia</taxon>
        <taxon>Cytophagales</taxon>
        <taxon>Hymenobacteraceae</taxon>
        <taxon>Hymenobacter</taxon>
    </lineage>
</organism>
<dbReference type="Proteomes" id="UP000298471">
    <property type="component" value="Unassembled WGS sequence"/>
</dbReference>
<reference evidence="4 5" key="1">
    <citation type="submission" date="2019-04" db="EMBL/GenBank/DDBJ databases">
        <authorList>
            <person name="Feng G."/>
            <person name="Zhang J."/>
            <person name="Zhu H."/>
        </authorList>
    </citation>
    <scope>NUCLEOTIDE SEQUENCE [LARGE SCALE GENOMIC DNA]</scope>
    <source>
        <strain evidence="4 5">9PBR-1</strain>
    </source>
</reference>
<dbReference type="CDD" id="cd05327">
    <property type="entry name" value="retinol-DH_like_SDR_c_like"/>
    <property type="match status" value="1"/>
</dbReference>
<keyword evidence="5" id="KW-1185">Reference proteome</keyword>
<comment type="similarity">
    <text evidence="1">Belongs to the short-chain dehydrogenases/reductases (SDR) family.</text>
</comment>
<dbReference type="FunFam" id="3.40.50.720:FF:000594">
    <property type="entry name" value="Short-chain oxidoreductase"/>
    <property type="match status" value="1"/>
</dbReference>
<dbReference type="GO" id="GO:0016491">
    <property type="term" value="F:oxidoreductase activity"/>
    <property type="evidence" value="ECO:0007669"/>
    <property type="project" value="UniProtKB-KW"/>
</dbReference>
<evidence type="ECO:0000256" key="2">
    <source>
        <dbReference type="ARBA" id="ARBA00023002"/>
    </source>
</evidence>
<protein>
    <recommendedName>
        <fullName evidence="3">Probable oxidoreductase</fullName>
    </recommendedName>
</protein>
<sequence>MTERIVTPFGFSSSADDVIRGIHLRGQRAIVTGSSSGIGIETAWGLAAAGADVTLAVRNLEVGRTVAATIQAQTGNANVRVMPLDVSDHASVRAFVAAWQGSLHILINNAGIMALPELARTPEGWEMQFATNFLGHFALTVGLHDALAAEGGRIVSVSSSGHLLAPVFFDDLSFNFLPYDPFLAYGQSKTACALLAVEATRRWATDGIYANALNPGAIATNLQQHTGGLKTPPERRKTPSQGAATTLLLATSPQLAGIGGRYFEDGNEAEVVFHRPADYRGVAAYALDAANAERLWDAALNLIA</sequence>
<dbReference type="OrthoDB" id="597510at2"/>
<proteinExistence type="inferred from homology"/>
<dbReference type="PANTHER" id="PTHR24320">
    <property type="entry name" value="RETINOL DEHYDROGENASE"/>
    <property type="match status" value="1"/>
</dbReference>
<comment type="caution">
    <text evidence="4">The sequence shown here is derived from an EMBL/GenBank/DDBJ whole genome shotgun (WGS) entry which is preliminary data.</text>
</comment>
<dbReference type="SUPFAM" id="SSF51735">
    <property type="entry name" value="NAD(P)-binding Rossmann-fold domains"/>
    <property type="match status" value="1"/>
</dbReference>
<name>A0A4Z0Q0Y6_9BACT</name>
<evidence type="ECO:0000256" key="3">
    <source>
        <dbReference type="ARBA" id="ARBA00071493"/>
    </source>
</evidence>
<accession>A0A4Z0Q0Y6</accession>
<dbReference type="PRINTS" id="PR00081">
    <property type="entry name" value="GDHRDH"/>
</dbReference>
<dbReference type="InterPro" id="IPR036291">
    <property type="entry name" value="NAD(P)-bd_dom_sf"/>
</dbReference>
<dbReference type="RefSeq" id="WP_135398695.1">
    <property type="nucleotide sequence ID" value="NZ_SRMB01000006.1"/>
</dbReference>
<dbReference type="Gene3D" id="3.40.50.720">
    <property type="entry name" value="NAD(P)-binding Rossmann-like Domain"/>
    <property type="match status" value="1"/>
</dbReference>
<gene>
    <name evidence="4" type="ORF">E5K02_23780</name>
</gene>
<dbReference type="AlphaFoldDB" id="A0A4Z0Q0Y6"/>